<name>A0ABS8K1S7_9BURK</name>
<keyword evidence="3" id="KW-1185">Reference proteome</keyword>
<dbReference type="EMBL" id="JAJITD010000016">
    <property type="protein sequence ID" value="MCC8396101.1"/>
    <property type="molecule type" value="Genomic_DNA"/>
</dbReference>
<gene>
    <name evidence="2" type="ORF">LJ656_26280</name>
</gene>
<evidence type="ECO:0008006" key="4">
    <source>
        <dbReference type="Google" id="ProtNLM"/>
    </source>
</evidence>
<organism evidence="2 3">
    <name type="scientific">Paraburkholderia sejongensis</name>
    <dbReference type="NCBI Taxonomy" id="2886946"/>
    <lineage>
        <taxon>Bacteria</taxon>
        <taxon>Pseudomonadati</taxon>
        <taxon>Pseudomonadota</taxon>
        <taxon>Betaproteobacteria</taxon>
        <taxon>Burkholderiales</taxon>
        <taxon>Burkholderiaceae</taxon>
        <taxon>Paraburkholderia</taxon>
    </lineage>
</organism>
<comment type="caution">
    <text evidence="2">The sequence shown here is derived from an EMBL/GenBank/DDBJ whole genome shotgun (WGS) entry which is preliminary data.</text>
</comment>
<accession>A0ABS8K1S7</accession>
<feature type="chain" id="PRO_5045129644" description="HdeA/HdeB family protein" evidence="1">
    <location>
        <begin position="18"/>
        <end position="136"/>
    </location>
</feature>
<evidence type="ECO:0000313" key="3">
    <source>
        <dbReference type="Proteomes" id="UP001431019"/>
    </source>
</evidence>
<keyword evidence="1" id="KW-0732">Signal</keyword>
<evidence type="ECO:0000256" key="1">
    <source>
        <dbReference type="SAM" id="SignalP"/>
    </source>
</evidence>
<feature type="signal peptide" evidence="1">
    <location>
        <begin position="1"/>
        <end position="17"/>
    </location>
</feature>
<protein>
    <recommendedName>
        <fullName evidence="4">HdeA/HdeB family protein</fullName>
    </recommendedName>
</protein>
<sequence>MISRCRALLAFTWVALAAPLAAAQNDAPPRAAPASGYNYPTEGRVEYVLTCMDENGHDFANVYKCSCVIDRMAASLPYDDFVDQSTFSKYATLGGEGGAEFRVDHAKAQTKRFRALQTAAYKACGLGPQKSSTVAK</sequence>
<proteinExistence type="predicted"/>
<dbReference type="RefSeq" id="WP_230512454.1">
    <property type="nucleotide sequence ID" value="NZ_JAJITD010000016.1"/>
</dbReference>
<reference evidence="2 3" key="1">
    <citation type="submission" date="2021-11" db="EMBL/GenBank/DDBJ databases">
        <authorList>
            <person name="Oh E.-T."/>
            <person name="Kim S.-B."/>
        </authorList>
    </citation>
    <scope>NUCLEOTIDE SEQUENCE [LARGE SCALE GENOMIC DNA]</scope>
    <source>
        <strain evidence="2 3">MMS20-SJTR3</strain>
    </source>
</reference>
<dbReference type="Proteomes" id="UP001431019">
    <property type="component" value="Unassembled WGS sequence"/>
</dbReference>
<evidence type="ECO:0000313" key="2">
    <source>
        <dbReference type="EMBL" id="MCC8396101.1"/>
    </source>
</evidence>